<feature type="binding site" evidence="4">
    <location>
        <position position="84"/>
    </location>
    <ligand>
        <name>Zn(2+)</name>
        <dbReference type="ChEBI" id="CHEBI:29105"/>
        <label>1</label>
    </ligand>
</feature>
<dbReference type="GO" id="GO:0046872">
    <property type="term" value="F:metal ion binding"/>
    <property type="evidence" value="ECO:0007669"/>
    <property type="project" value="UniProtKB-KW"/>
</dbReference>
<feature type="non-terminal residue" evidence="6">
    <location>
        <position position="1"/>
    </location>
</feature>
<feature type="binding site" evidence="4">
    <location>
        <position position="120"/>
    </location>
    <ligand>
        <name>Zn(2+)</name>
        <dbReference type="ChEBI" id="CHEBI:29105"/>
        <label>1</label>
    </ligand>
</feature>
<feature type="domain" description="PDEase" evidence="5">
    <location>
        <begin position="5"/>
        <end position="192"/>
    </location>
</feature>
<dbReference type="InterPro" id="IPR002073">
    <property type="entry name" value="PDEase_catalytic_dom"/>
</dbReference>
<accession>A0A699ZGT2</accession>
<dbReference type="EMBL" id="BLLF01001772">
    <property type="protein sequence ID" value="GFH21165.1"/>
    <property type="molecule type" value="Genomic_DNA"/>
</dbReference>
<feature type="binding site" evidence="4">
    <location>
        <position position="121"/>
    </location>
    <ligand>
        <name>Zn(2+)</name>
        <dbReference type="ChEBI" id="CHEBI:29105"/>
        <label>1</label>
    </ligand>
</feature>
<dbReference type="PROSITE" id="PS51845">
    <property type="entry name" value="PDEASE_I_2"/>
    <property type="match status" value="1"/>
</dbReference>
<dbReference type="SUPFAM" id="SSF109604">
    <property type="entry name" value="HD-domain/PDEase-like"/>
    <property type="match status" value="1"/>
</dbReference>
<proteinExistence type="predicted"/>
<evidence type="ECO:0000256" key="2">
    <source>
        <dbReference type="ARBA" id="ARBA00022801"/>
    </source>
</evidence>
<dbReference type="InterPro" id="IPR036971">
    <property type="entry name" value="PDEase_catalytic_dom_sf"/>
</dbReference>
<gene>
    <name evidence="6" type="ORF">HaLaN_18410</name>
</gene>
<evidence type="ECO:0000313" key="7">
    <source>
        <dbReference type="Proteomes" id="UP000485058"/>
    </source>
</evidence>
<dbReference type="PRINTS" id="PR00387">
    <property type="entry name" value="PDIESTERASE1"/>
</dbReference>
<dbReference type="GO" id="GO:0004114">
    <property type="term" value="F:3',5'-cyclic-nucleotide phosphodiesterase activity"/>
    <property type="evidence" value="ECO:0007669"/>
    <property type="project" value="InterPro"/>
</dbReference>
<evidence type="ECO:0000256" key="4">
    <source>
        <dbReference type="PIRSR" id="PIRSR623088-3"/>
    </source>
</evidence>
<dbReference type="Gene3D" id="1.10.1300.10">
    <property type="entry name" value="3'5'-cyclic nucleotide phosphodiesterase, catalytic domain"/>
    <property type="match status" value="1"/>
</dbReference>
<dbReference type="PANTHER" id="PTHR11347">
    <property type="entry name" value="CYCLIC NUCLEOTIDE PHOSPHODIESTERASE"/>
    <property type="match status" value="1"/>
</dbReference>
<evidence type="ECO:0000259" key="5">
    <source>
        <dbReference type="PROSITE" id="PS51845"/>
    </source>
</evidence>
<sequence length="192" mass="21428">MAMPEKPLTMTQVEACLGTAEGWTFNAFHLASVTCGRPLSVLTYWLLQKSGLVHWAELDPGKLARWLCCIEDGYCTNAYHNKVHAADVVQTMHVLLTRGLGPGYADNLSMLAAYLAAACHDYQHMGRTNDWLVETEDDLALLYNDRSPMENHHLAGAFSLLKHPDLNFLGAMSKAVRQRLRKLMVELVLGTE</sequence>
<feature type="binding site" evidence="4">
    <location>
        <position position="121"/>
    </location>
    <ligand>
        <name>Zn(2+)</name>
        <dbReference type="ChEBI" id="CHEBI:29105"/>
        <label>2</label>
    </ligand>
</feature>
<keyword evidence="1 4" id="KW-0479">Metal-binding</keyword>
<evidence type="ECO:0000256" key="1">
    <source>
        <dbReference type="ARBA" id="ARBA00022723"/>
    </source>
</evidence>
<dbReference type="Proteomes" id="UP000485058">
    <property type="component" value="Unassembled WGS sequence"/>
</dbReference>
<dbReference type="GO" id="GO:0007165">
    <property type="term" value="P:signal transduction"/>
    <property type="evidence" value="ECO:0007669"/>
    <property type="project" value="InterPro"/>
</dbReference>
<dbReference type="Pfam" id="PF00233">
    <property type="entry name" value="PDEase_I"/>
    <property type="match status" value="1"/>
</dbReference>
<organism evidence="6 7">
    <name type="scientific">Haematococcus lacustris</name>
    <name type="common">Green alga</name>
    <name type="synonym">Haematococcus pluvialis</name>
    <dbReference type="NCBI Taxonomy" id="44745"/>
    <lineage>
        <taxon>Eukaryota</taxon>
        <taxon>Viridiplantae</taxon>
        <taxon>Chlorophyta</taxon>
        <taxon>core chlorophytes</taxon>
        <taxon>Chlorophyceae</taxon>
        <taxon>CS clade</taxon>
        <taxon>Chlamydomonadales</taxon>
        <taxon>Haematococcaceae</taxon>
        <taxon>Haematococcus</taxon>
    </lineage>
</organism>
<comment type="caution">
    <text evidence="6">The sequence shown here is derived from an EMBL/GenBank/DDBJ whole genome shotgun (WGS) entry which is preliminary data.</text>
</comment>
<protein>
    <submittedName>
        <fullName evidence="6">Phosphodiesterase</fullName>
    </submittedName>
</protein>
<dbReference type="AlphaFoldDB" id="A0A699ZGT2"/>
<dbReference type="InterPro" id="IPR023088">
    <property type="entry name" value="PDEase"/>
</dbReference>
<reference evidence="6 7" key="1">
    <citation type="submission" date="2020-02" db="EMBL/GenBank/DDBJ databases">
        <title>Draft genome sequence of Haematococcus lacustris strain NIES-144.</title>
        <authorList>
            <person name="Morimoto D."/>
            <person name="Nakagawa S."/>
            <person name="Yoshida T."/>
            <person name="Sawayama S."/>
        </authorList>
    </citation>
    <scope>NUCLEOTIDE SEQUENCE [LARGE SCALE GENOMIC DNA]</scope>
    <source>
        <strain evidence="6 7">NIES-144</strain>
    </source>
</reference>
<keyword evidence="2" id="KW-0378">Hydrolase</keyword>
<name>A0A699ZGT2_HAELA</name>
<feature type="active site" description="Proton donor" evidence="3">
    <location>
        <position position="80"/>
    </location>
</feature>
<dbReference type="InterPro" id="IPR003607">
    <property type="entry name" value="HD/PDEase_dom"/>
</dbReference>
<evidence type="ECO:0000313" key="6">
    <source>
        <dbReference type="EMBL" id="GFH21165.1"/>
    </source>
</evidence>
<evidence type="ECO:0000256" key="3">
    <source>
        <dbReference type="PIRSR" id="PIRSR623088-1"/>
    </source>
</evidence>
<dbReference type="CDD" id="cd00077">
    <property type="entry name" value="HDc"/>
    <property type="match status" value="1"/>
</dbReference>
<keyword evidence="7" id="KW-1185">Reference proteome</keyword>